<reference evidence="2 3" key="1">
    <citation type="submission" date="2019-07" db="EMBL/GenBank/DDBJ databases">
        <title>The draft genome sequence of Vibrio algivorus M1486.</title>
        <authorList>
            <person name="Meng X."/>
        </authorList>
    </citation>
    <scope>NUCLEOTIDE SEQUENCE [LARGE SCALE GENOMIC DNA]</scope>
    <source>
        <strain evidence="2 3">M1486</strain>
    </source>
</reference>
<dbReference type="Gene3D" id="3.90.950.20">
    <property type="entry name" value="CinA-like"/>
    <property type="match status" value="1"/>
</dbReference>
<sequence>MNLSELHILSKRVGIKLKQQSQVLVTAESCTGGGIATAITDASGSSAWFDRAFVTYSNEAKMEMLDVSETTLLEHGAVSEQTVKEMALGALQHSRGTFSISVSGIAGPSGGSDEKPVGTVCFGWANSQGELEIETMHFSGNREEVRLQACWHALEHLEDMLDNTE</sequence>
<evidence type="ECO:0000313" key="3">
    <source>
        <dbReference type="Proteomes" id="UP000319828"/>
    </source>
</evidence>
<proteinExistence type="predicted"/>
<gene>
    <name evidence="2" type="primary">pncC</name>
    <name evidence="2" type="ORF">FOF44_01085</name>
</gene>
<dbReference type="Pfam" id="PF02464">
    <property type="entry name" value="CinA"/>
    <property type="match status" value="1"/>
</dbReference>
<evidence type="ECO:0000313" key="2">
    <source>
        <dbReference type="EMBL" id="TVO40078.1"/>
    </source>
</evidence>
<accession>A0A557PHF3</accession>
<feature type="domain" description="CinA C-terminal" evidence="1">
    <location>
        <begin position="9"/>
        <end position="161"/>
    </location>
</feature>
<dbReference type="NCBIfam" id="TIGR00199">
    <property type="entry name" value="PncC_domain"/>
    <property type="match status" value="1"/>
</dbReference>
<dbReference type="OrthoDB" id="9801454at2"/>
<dbReference type="Proteomes" id="UP000319828">
    <property type="component" value="Unassembled WGS sequence"/>
</dbReference>
<comment type="caution">
    <text evidence="2">The sequence shown here is derived from an EMBL/GenBank/DDBJ whole genome shotgun (WGS) entry which is preliminary data.</text>
</comment>
<dbReference type="InterPro" id="IPR008136">
    <property type="entry name" value="CinA_C"/>
</dbReference>
<dbReference type="GO" id="GO:0019159">
    <property type="term" value="F:nicotinamide-nucleotide amidase activity"/>
    <property type="evidence" value="ECO:0007669"/>
    <property type="project" value="UniProtKB-EC"/>
</dbReference>
<dbReference type="NCBIfam" id="NF002975">
    <property type="entry name" value="PRK03661.1"/>
    <property type="match status" value="1"/>
</dbReference>
<dbReference type="InterPro" id="IPR036653">
    <property type="entry name" value="CinA-like_C"/>
</dbReference>
<organism evidence="2 3">
    <name type="scientific">Vibrio algivorus</name>
    <dbReference type="NCBI Taxonomy" id="1667024"/>
    <lineage>
        <taxon>Bacteria</taxon>
        <taxon>Pseudomonadati</taxon>
        <taxon>Pseudomonadota</taxon>
        <taxon>Gammaproteobacteria</taxon>
        <taxon>Vibrionales</taxon>
        <taxon>Vibrionaceae</taxon>
        <taxon>Vibrio</taxon>
    </lineage>
</organism>
<dbReference type="AlphaFoldDB" id="A0A557PHF3"/>
<evidence type="ECO:0000259" key="1">
    <source>
        <dbReference type="Pfam" id="PF02464"/>
    </source>
</evidence>
<dbReference type="EMBL" id="VMKJ01000001">
    <property type="protein sequence ID" value="TVO40078.1"/>
    <property type="molecule type" value="Genomic_DNA"/>
</dbReference>
<dbReference type="SUPFAM" id="SSF142433">
    <property type="entry name" value="CinA-like"/>
    <property type="match status" value="1"/>
</dbReference>
<dbReference type="RefSeq" id="WP_144229819.1">
    <property type="nucleotide sequence ID" value="NZ_CANNCB010000009.1"/>
</dbReference>
<name>A0A557PHF3_9VIBR</name>
<keyword evidence="2" id="KW-0378">Hydrolase</keyword>
<protein>
    <submittedName>
        <fullName evidence="2">Nicotinamide-nucleotide amidase</fullName>
        <ecNumber evidence="2">3.5.1.42</ecNumber>
    </submittedName>
</protein>
<dbReference type="EC" id="3.5.1.42" evidence="2"/>